<evidence type="ECO:0000256" key="8">
    <source>
        <dbReference type="ARBA" id="ARBA00030619"/>
    </source>
</evidence>
<dbReference type="InterPro" id="IPR045864">
    <property type="entry name" value="aa-tRNA-synth_II/BPL/LPL"/>
</dbReference>
<keyword evidence="12" id="KW-0808">Transferase</keyword>
<sequence length="160" mass="16895">MRGLDYYTRTAFEVLSSDLGAQSALLGGGRYDLLVKHLGGPDVPAFGWAIGLDRLAMVLQQVKGEAPATAPALLIPLGERAATEALKLARTLWDAGVALQLETRGGALKKAMASANRLGIQTVLILGDGELDGGTITVKHMATGEQETWPLGEVGKRLFQ</sequence>
<evidence type="ECO:0000256" key="2">
    <source>
        <dbReference type="ARBA" id="ARBA00012815"/>
    </source>
</evidence>
<dbReference type="InterPro" id="IPR041715">
    <property type="entry name" value="HisRS-like_core"/>
</dbReference>
<dbReference type="Gene3D" id="3.40.50.800">
    <property type="entry name" value="Anticodon-binding domain"/>
    <property type="match status" value="1"/>
</dbReference>
<proteinExistence type="inferred from homology"/>
<organism evidence="12 13">
    <name type="scientific">Candidatus Geothrix odensensis</name>
    <dbReference type="NCBI Taxonomy" id="2954440"/>
    <lineage>
        <taxon>Bacteria</taxon>
        <taxon>Pseudomonadati</taxon>
        <taxon>Acidobacteriota</taxon>
        <taxon>Holophagae</taxon>
        <taxon>Holophagales</taxon>
        <taxon>Holophagaceae</taxon>
        <taxon>Geothrix</taxon>
    </lineage>
</organism>
<keyword evidence="5" id="KW-0067">ATP-binding</keyword>
<keyword evidence="6" id="KW-0648">Protein biosynthesis</keyword>
<dbReference type="Pfam" id="PF13393">
    <property type="entry name" value="tRNA-synt_His"/>
    <property type="match status" value="1"/>
</dbReference>
<dbReference type="SUPFAM" id="SSF52954">
    <property type="entry name" value="Class II aaRS ABD-related"/>
    <property type="match status" value="1"/>
</dbReference>
<dbReference type="InterPro" id="IPR033656">
    <property type="entry name" value="HisRS_anticodon"/>
</dbReference>
<evidence type="ECO:0000256" key="3">
    <source>
        <dbReference type="ARBA" id="ARBA00022598"/>
    </source>
</evidence>
<evidence type="ECO:0000313" key="13">
    <source>
        <dbReference type="Proteomes" id="UP000709959"/>
    </source>
</evidence>
<dbReference type="GO" id="GO:0006427">
    <property type="term" value="P:histidyl-tRNA aminoacylation"/>
    <property type="evidence" value="ECO:0007669"/>
    <property type="project" value="TreeGrafter"/>
</dbReference>
<reference evidence="12 13" key="1">
    <citation type="submission" date="2020-10" db="EMBL/GenBank/DDBJ databases">
        <title>Connecting structure to function with the recovery of over 1000 high-quality activated sludge metagenome-assembled genomes encoding full-length rRNA genes using long-read sequencing.</title>
        <authorList>
            <person name="Singleton C.M."/>
            <person name="Petriglieri F."/>
            <person name="Kristensen J.M."/>
            <person name="Kirkegaard R.H."/>
            <person name="Michaelsen T.Y."/>
            <person name="Andersen M.H."/>
            <person name="Karst S.M."/>
            <person name="Dueholm M.S."/>
            <person name="Nielsen P.H."/>
            <person name="Albertsen M."/>
        </authorList>
    </citation>
    <scope>NUCLEOTIDE SEQUENCE [LARGE SCALE GENOMIC DNA]</scope>
    <source>
        <strain evidence="12">OdNE_18-Q3-R46-58_MAXAC.008</strain>
    </source>
</reference>
<dbReference type="EC" id="6.1.1.21" evidence="2"/>
<dbReference type="GO" id="GO:0005524">
    <property type="term" value="F:ATP binding"/>
    <property type="evidence" value="ECO:0007669"/>
    <property type="project" value="UniProtKB-KW"/>
</dbReference>
<comment type="catalytic activity">
    <reaction evidence="9">
        <text>tRNA(His) + L-histidine + ATP = L-histidyl-tRNA(His) + AMP + diphosphate + H(+)</text>
        <dbReference type="Rhea" id="RHEA:17313"/>
        <dbReference type="Rhea" id="RHEA-COMP:9665"/>
        <dbReference type="Rhea" id="RHEA-COMP:9689"/>
        <dbReference type="ChEBI" id="CHEBI:15378"/>
        <dbReference type="ChEBI" id="CHEBI:30616"/>
        <dbReference type="ChEBI" id="CHEBI:33019"/>
        <dbReference type="ChEBI" id="CHEBI:57595"/>
        <dbReference type="ChEBI" id="CHEBI:78442"/>
        <dbReference type="ChEBI" id="CHEBI:78527"/>
        <dbReference type="ChEBI" id="CHEBI:456215"/>
        <dbReference type="EC" id="6.1.1.21"/>
    </reaction>
</comment>
<comment type="similarity">
    <text evidence="1">Belongs to the class-II aminoacyl-tRNA synthetase family.</text>
</comment>
<dbReference type="PANTHER" id="PTHR43707:SF1">
    <property type="entry name" value="HISTIDINE--TRNA LIGASE, MITOCHONDRIAL-RELATED"/>
    <property type="match status" value="1"/>
</dbReference>
<dbReference type="InterPro" id="IPR036621">
    <property type="entry name" value="Anticodon-bd_dom_sf"/>
</dbReference>
<feature type="domain" description="Class II Histidinyl-tRNA synthetase (HisRS)-like catalytic core" evidence="11">
    <location>
        <begin position="1"/>
        <end position="55"/>
    </location>
</feature>
<dbReference type="CDD" id="cd00859">
    <property type="entry name" value="HisRS_anticodon"/>
    <property type="match status" value="1"/>
</dbReference>
<keyword evidence="4" id="KW-0547">Nucleotide-binding</keyword>
<protein>
    <recommendedName>
        <fullName evidence="2">histidine--tRNA ligase</fullName>
        <ecNumber evidence="2">6.1.1.21</ecNumber>
    </recommendedName>
    <alternativeName>
        <fullName evidence="8">Histidyl-tRNA synthetase</fullName>
    </alternativeName>
</protein>
<evidence type="ECO:0000256" key="9">
    <source>
        <dbReference type="ARBA" id="ARBA00047639"/>
    </source>
</evidence>
<keyword evidence="12" id="KW-0328">Glycosyltransferase</keyword>
<keyword evidence="3" id="KW-0436">Ligase</keyword>
<accession>A0A936F3W5</accession>
<name>A0A936F3W5_9BACT</name>
<gene>
    <name evidence="12" type="ORF">IPN91_13190</name>
</gene>
<dbReference type="InterPro" id="IPR004516">
    <property type="entry name" value="HisRS/HisZ"/>
</dbReference>
<evidence type="ECO:0000256" key="5">
    <source>
        <dbReference type="ARBA" id="ARBA00022840"/>
    </source>
</evidence>
<dbReference type="EMBL" id="JADKCH010000022">
    <property type="protein sequence ID" value="MBK8573551.1"/>
    <property type="molecule type" value="Genomic_DNA"/>
</dbReference>
<evidence type="ECO:0000256" key="7">
    <source>
        <dbReference type="ARBA" id="ARBA00023146"/>
    </source>
</evidence>
<evidence type="ECO:0000256" key="4">
    <source>
        <dbReference type="ARBA" id="ARBA00022741"/>
    </source>
</evidence>
<dbReference type="GO" id="GO:0016757">
    <property type="term" value="F:glycosyltransferase activity"/>
    <property type="evidence" value="ECO:0007669"/>
    <property type="project" value="UniProtKB-KW"/>
</dbReference>
<keyword evidence="7" id="KW-0030">Aminoacyl-tRNA synthetase</keyword>
<evidence type="ECO:0000259" key="11">
    <source>
        <dbReference type="Pfam" id="PF13393"/>
    </source>
</evidence>
<dbReference type="PANTHER" id="PTHR43707">
    <property type="entry name" value="HISTIDYL-TRNA SYNTHETASE"/>
    <property type="match status" value="1"/>
</dbReference>
<dbReference type="AlphaFoldDB" id="A0A936F3W5"/>
<dbReference type="Proteomes" id="UP000709959">
    <property type="component" value="Unassembled WGS sequence"/>
</dbReference>
<dbReference type="Pfam" id="PF03129">
    <property type="entry name" value="HGTP_anticodon"/>
    <property type="match status" value="1"/>
</dbReference>
<dbReference type="Gene3D" id="3.30.930.10">
    <property type="entry name" value="Bira Bifunctional Protein, Domain 2"/>
    <property type="match status" value="1"/>
</dbReference>
<feature type="domain" description="Anticodon-binding" evidence="10">
    <location>
        <begin position="73"/>
        <end position="157"/>
    </location>
</feature>
<dbReference type="InterPro" id="IPR004154">
    <property type="entry name" value="Anticodon-bd"/>
</dbReference>
<evidence type="ECO:0000256" key="1">
    <source>
        <dbReference type="ARBA" id="ARBA00008226"/>
    </source>
</evidence>
<dbReference type="GO" id="GO:0005737">
    <property type="term" value="C:cytoplasm"/>
    <property type="evidence" value="ECO:0007669"/>
    <property type="project" value="InterPro"/>
</dbReference>
<evidence type="ECO:0000313" key="12">
    <source>
        <dbReference type="EMBL" id="MBK8573551.1"/>
    </source>
</evidence>
<dbReference type="SUPFAM" id="SSF55681">
    <property type="entry name" value="Class II aaRS and biotin synthetases"/>
    <property type="match status" value="1"/>
</dbReference>
<dbReference type="GO" id="GO:0004821">
    <property type="term" value="F:histidine-tRNA ligase activity"/>
    <property type="evidence" value="ECO:0007669"/>
    <property type="project" value="UniProtKB-EC"/>
</dbReference>
<evidence type="ECO:0000259" key="10">
    <source>
        <dbReference type="Pfam" id="PF03129"/>
    </source>
</evidence>
<evidence type="ECO:0000256" key="6">
    <source>
        <dbReference type="ARBA" id="ARBA00022917"/>
    </source>
</evidence>
<comment type="caution">
    <text evidence="12">The sequence shown here is derived from an EMBL/GenBank/DDBJ whole genome shotgun (WGS) entry which is preliminary data.</text>
</comment>